<dbReference type="InterPro" id="IPR003601">
    <property type="entry name" value="Topo_IA_2"/>
</dbReference>
<dbReference type="Pfam" id="PF01131">
    <property type="entry name" value="Topoisom_bac"/>
    <property type="match status" value="1"/>
</dbReference>
<dbReference type="SMART" id="SM00437">
    <property type="entry name" value="TOP1Ac"/>
    <property type="match status" value="1"/>
</dbReference>
<evidence type="ECO:0000259" key="8">
    <source>
        <dbReference type="PROSITE" id="PS52039"/>
    </source>
</evidence>
<dbReference type="InterPro" id="IPR000380">
    <property type="entry name" value="Topo_IA"/>
</dbReference>
<accession>A0A6C0HTR9</accession>
<dbReference type="InterPro" id="IPR023405">
    <property type="entry name" value="Topo_IA_core_domain"/>
</dbReference>
<feature type="domain" description="Topo IA-type catalytic" evidence="8">
    <location>
        <begin position="153"/>
        <end position="599"/>
    </location>
</feature>
<dbReference type="InterPro" id="IPR013826">
    <property type="entry name" value="Topo_IA_cen_sub3"/>
</dbReference>
<dbReference type="GO" id="GO:0003677">
    <property type="term" value="F:DNA binding"/>
    <property type="evidence" value="ECO:0007669"/>
    <property type="project" value="UniProtKB-KW"/>
</dbReference>
<dbReference type="PRINTS" id="PR00417">
    <property type="entry name" value="PRTPISMRASEI"/>
</dbReference>
<dbReference type="CDD" id="cd00186">
    <property type="entry name" value="TOP1Ac"/>
    <property type="match status" value="1"/>
</dbReference>
<dbReference type="AlphaFoldDB" id="A0A6C0HTR9"/>
<evidence type="ECO:0000256" key="6">
    <source>
        <dbReference type="ARBA" id="ARBA00023235"/>
    </source>
</evidence>
<organism evidence="9">
    <name type="scientific">viral metagenome</name>
    <dbReference type="NCBI Taxonomy" id="1070528"/>
    <lineage>
        <taxon>unclassified sequences</taxon>
        <taxon>metagenomes</taxon>
        <taxon>organismal metagenomes</taxon>
    </lineage>
</organism>
<dbReference type="PROSITE" id="PS00396">
    <property type="entry name" value="TOPO_IA_1"/>
    <property type="match status" value="1"/>
</dbReference>
<dbReference type="PANTHER" id="PTHR42785">
    <property type="entry name" value="DNA TOPOISOMERASE, TYPE IA, CORE"/>
    <property type="match status" value="1"/>
</dbReference>
<feature type="domain" description="Toprim" evidence="7">
    <location>
        <begin position="26"/>
        <end position="137"/>
    </location>
</feature>
<dbReference type="GO" id="GO:0003917">
    <property type="term" value="F:DNA topoisomerase type I (single strand cut, ATP-independent) activity"/>
    <property type="evidence" value="ECO:0007669"/>
    <property type="project" value="UniProtKB-EC"/>
</dbReference>
<name>A0A6C0HTR9_9ZZZZ</name>
<keyword evidence="5" id="KW-0238">DNA-binding</keyword>
<dbReference type="Gene3D" id="2.70.20.10">
    <property type="entry name" value="Topoisomerase I, domain 3"/>
    <property type="match status" value="1"/>
</dbReference>
<dbReference type="SMART" id="SM00436">
    <property type="entry name" value="TOP1Bc"/>
    <property type="match status" value="1"/>
</dbReference>
<dbReference type="GO" id="GO:0006265">
    <property type="term" value="P:DNA topological change"/>
    <property type="evidence" value="ECO:0007669"/>
    <property type="project" value="InterPro"/>
</dbReference>
<dbReference type="EC" id="5.6.2.1" evidence="3"/>
<dbReference type="Pfam" id="PF01751">
    <property type="entry name" value="Toprim"/>
    <property type="match status" value="1"/>
</dbReference>
<dbReference type="InterPro" id="IPR013824">
    <property type="entry name" value="Topo_IA_cen_sub1"/>
</dbReference>
<evidence type="ECO:0000256" key="5">
    <source>
        <dbReference type="ARBA" id="ARBA00023125"/>
    </source>
</evidence>
<dbReference type="InterPro" id="IPR013497">
    <property type="entry name" value="Topo_IA_cen"/>
</dbReference>
<protein>
    <recommendedName>
        <fullName evidence="3">DNA topoisomerase</fullName>
        <ecNumber evidence="3">5.6.2.1</ecNumber>
    </recommendedName>
</protein>
<dbReference type="InterPro" id="IPR023406">
    <property type="entry name" value="Topo_IA_AS"/>
</dbReference>
<evidence type="ECO:0000313" key="9">
    <source>
        <dbReference type="EMBL" id="QHT83929.1"/>
    </source>
</evidence>
<keyword evidence="4" id="KW-0799">Topoisomerase</keyword>
<proteinExistence type="inferred from homology"/>
<dbReference type="Gene3D" id="1.10.460.10">
    <property type="entry name" value="Topoisomerase I, domain 2"/>
    <property type="match status" value="1"/>
</dbReference>
<dbReference type="EMBL" id="MN740014">
    <property type="protein sequence ID" value="QHT83929.1"/>
    <property type="molecule type" value="Genomic_DNA"/>
</dbReference>
<dbReference type="Gene3D" id="3.40.50.140">
    <property type="match status" value="1"/>
</dbReference>
<comment type="similarity">
    <text evidence="2">Belongs to the type IA topoisomerase family.</text>
</comment>
<dbReference type="PROSITE" id="PS50880">
    <property type="entry name" value="TOPRIM"/>
    <property type="match status" value="1"/>
</dbReference>
<evidence type="ECO:0000256" key="3">
    <source>
        <dbReference type="ARBA" id="ARBA00012891"/>
    </source>
</evidence>
<evidence type="ECO:0000256" key="4">
    <source>
        <dbReference type="ARBA" id="ARBA00023029"/>
    </source>
</evidence>
<dbReference type="SMART" id="SM00493">
    <property type="entry name" value="TOPRIM"/>
    <property type="match status" value="1"/>
</dbReference>
<evidence type="ECO:0000256" key="2">
    <source>
        <dbReference type="ARBA" id="ARBA00009446"/>
    </source>
</evidence>
<dbReference type="PANTHER" id="PTHR42785:SF1">
    <property type="entry name" value="DNA TOPOISOMERASE"/>
    <property type="match status" value="1"/>
</dbReference>
<dbReference type="InterPro" id="IPR013825">
    <property type="entry name" value="Topo_IA_cen_sub2"/>
</dbReference>
<evidence type="ECO:0000259" key="7">
    <source>
        <dbReference type="PROSITE" id="PS50880"/>
    </source>
</evidence>
<dbReference type="PROSITE" id="PS52039">
    <property type="entry name" value="TOPO_IA_2"/>
    <property type="match status" value="1"/>
</dbReference>
<evidence type="ECO:0000256" key="1">
    <source>
        <dbReference type="ARBA" id="ARBA00000213"/>
    </source>
</evidence>
<reference evidence="9" key="1">
    <citation type="journal article" date="2020" name="Nature">
        <title>Giant virus diversity and host interactions through global metagenomics.</title>
        <authorList>
            <person name="Schulz F."/>
            <person name="Roux S."/>
            <person name="Paez-Espino D."/>
            <person name="Jungbluth S."/>
            <person name="Walsh D.A."/>
            <person name="Denef V.J."/>
            <person name="McMahon K.D."/>
            <person name="Konstantinidis K.T."/>
            <person name="Eloe-Fadrosh E.A."/>
            <person name="Kyrpides N.C."/>
            <person name="Woyke T."/>
        </authorList>
    </citation>
    <scope>NUCLEOTIDE SEQUENCE</scope>
    <source>
        <strain evidence="9">GVMAG-M-3300023184-168</strain>
    </source>
</reference>
<dbReference type="InterPro" id="IPR025589">
    <property type="entry name" value="Toprim_C_rpt"/>
</dbReference>
<dbReference type="SUPFAM" id="SSF56712">
    <property type="entry name" value="Prokaryotic type I DNA topoisomerase"/>
    <property type="match status" value="1"/>
</dbReference>
<dbReference type="Pfam" id="PF13368">
    <property type="entry name" value="Toprim_C_rpt"/>
    <property type="match status" value="1"/>
</dbReference>
<dbReference type="Gene3D" id="1.10.290.10">
    <property type="entry name" value="Topoisomerase I, domain 4"/>
    <property type="match status" value="1"/>
</dbReference>
<dbReference type="InterPro" id="IPR006171">
    <property type="entry name" value="TOPRIM_dom"/>
</dbReference>
<comment type="catalytic activity">
    <reaction evidence="1">
        <text>ATP-independent breakage of single-stranded DNA, followed by passage and rejoining.</text>
        <dbReference type="EC" id="5.6.2.1"/>
    </reaction>
</comment>
<sequence length="793" mass="92468">MPPKFYKKKFINKGEPKEKQISENAKYLIIVESPSKCEKIESYLGSQYCCIASKGHIRTIDGIKAIDTKKTFEPKFSIIDEKKQHIEWMRTIISRFQKENIILATDDDREGEAIAWHICEIFELPIETTKRIIFHEVTKTALIESIDNPLIVNMNLVKAQHARQVLDIIVGYKISPYLWKYLFNSKDNSLSAGRCQTPALRLVYDNEKEKNTKIKTKYKTTATFFSKQIPYELNKELENSEKVLEFLEESPEFDYQLSIKDPIKSVRSPPKPFHTSRLLQTTSNVLHISPKETMELCQKLYQLGHITYMRTESFQYSLPFLKKAEEYINNKFGNKYLGKIEELQNKDSSNPHEAIRVTNIEMSVLESGEPRLISLYKLIWRNTVESCMSNAEYNNTKTIITAPMELEYHHTIEIPLFLGWKKISEKPVDEEQNSGLSTIMYLKSLLQTSQKFSYQWIESMVVLRNKHQHYTEASLINKLEELGIGRPSTFASIIDTILTRGYVKKTNLEGSLVKCEEYKLIENKIEKRKIEKIFGNEKNKLVIQPTGILTIEFLLKTFEKMFSYEYTKKMELDLDMVSSGKESDWSKICSLCFEEIKTLSNEIKDLSKQAYKVDEDHELIFSPFGAIIRRNFLDENNEKKSELLQVRKDITIDLEKAKEGFYNISDILEIKNNYLGEHEEKPVYLKSGKFGNYIEWGDKKQSIKSIKKSTDEITISDAINILSGSQTILDKNILRKLDDYTSIKKGKYGPYAFYQRPNMKKPEFYNIKNFNQGFFNCEAEVLINWLKDTYGLK</sequence>
<dbReference type="InterPro" id="IPR003602">
    <property type="entry name" value="Topo_IA_DNA-bd_dom"/>
</dbReference>
<keyword evidence="6" id="KW-0413">Isomerase</keyword>